<evidence type="ECO:0000313" key="2">
    <source>
        <dbReference type="EMBL" id="SFX82818.1"/>
    </source>
</evidence>
<proteinExistence type="predicted"/>
<dbReference type="AlphaFoldDB" id="A0A031GJP9"/>
<evidence type="ECO:0000313" key="3">
    <source>
        <dbReference type="Proteomes" id="UP000182489"/>
    </source>
</evidence>
<sequence length="42" mass="4957">MLITFLVFLFIAIFAAIIGFVAFELVEEMRGSHHKLMDRYHE</sequence>
<comment type="caution">
    <text evidence="2">The sequence shown here is derived from an EMBL/GenBank/DDBJ whole genome shotgun (WGS) entry which is preliminary data.</text>
</comment>
<keyword evidence="1" id="KW-0812">Transmembrane</keyword>
<gene>
    <name evidence="2" type="ORF">SAMN03097694_3437</name>
</gene>
<name>A0A031GJP9_9BURK</name>
<dbReference type="RefSeq" id="WP_256267160.1">
    <property type="nucleotide sequence ID" value="NZ_FPKH01000003.1"/>
</dbReference>
<protein>
    <submittedName>
        <fullName evidence="2">Uncharacterized protein</fullName>
    </submittedName>
</protein>
<accession>A0A031GJP9</accession>
<feature type="transmembrane region" description="Helical" evidence="1">
    <location>
        <begin position="6"/>
        <end position="26"/>
    </location>
</feature>
<keyword evidence="1" id="KW-1133">Transmembrane helix</keyword>
<dbReference type="EMBL" id="FPKH01000003">
    <property type="protein sequence ID" value="SFX82818.1"/>
    <property type="molecule type" value="Genomic_DNA"/>
</dbReference>
<reference evidence="2 3" key="1">
    <citation type="submission" date="2016-11" db="EMBL/GenBank/DDBJ databases">
        <authorList>
            <person name="Varghese N."/>
            <person name="Submissions S."/>
        </authorList>
    </citation>
    <scope>NUCLEOTIDE SEQUENCE [LARGE SCALE GENOMIC DNA]</scope>
    <source>
        <strain evidence="2 3">NFR18</strain>
    </source>
</reference>
<keyword evidence="1" id="KW-0472">Membrane</keyword>
<organism evidence="2 3">
    <name type="scientific">Janthinobacterium lividum</name>
    <dbReference type="NCBI Taxonomy" id="29581"/>
    <lineage>
        <taxon>Bacteria</taxon>
        <taxon>Pseudomonadati</taxon>
        <taxon>Pseudomonadota</taxon>
        <taxon>Betaproteobacteria</taxon>
        <taxon>Burkholderiales</taxon>
        <taxon>Oxalobacteraceae</taxon>
        <taxon>Janthinobacterium</taxon>
    </lineage>
</organism>
<dbReference type="Proteomes" id="UP000182489">
    <property type="component" value="Unassembled WGS sequence"/>
</dbReference>
<evidence type="ECO:0000256" key="1">
    <source>
        <dbReference type="SAM" id="Phobius"/>
    </source>
</evidence>